<gene>
    <name evidence="3" type="ORF">LRAMOSA08704</name>
</gene>
<feature type="domain" description="NodB homology" evidence="2">
    <location>
        <begin position="235"/>
        <end position="445"/>
    </location>
</feature>
<feature type="compositionally biased region" description="Acidic residues" evidence="1">
    <location>
        <begin position="465"/>
        <end position="493"/>
    </location>
</feature>
<dbReference type="CDD" id="cd10952">
    <property type="entry name" value="CE4_MrCDA_like"/>
    <property type="match status" value="1"/>
</dbReference>
<proteinExistence type="predicted"/>
<feature type="compositionally biased region" description="Polar residues" evidence="1">
    <location>
        <begin position="65"/>
        <end position="80"/>
    </location>
</feature>
<reference evidence="3" key="1">
    <citation type="journal article" date="2014" name="Genome Announc.">
        <title>De novo whole-genome sequence and genome annotation of Lichtheimia ramosa.</title>
        <authorList>
            <person name="Linde J."/>
            <person name="Schwartze V."/>
            <person name="Binder U."/>
            <person name="Lass-Florl C."/>
            <person name="Voigt K."/>
            <person name="Horn F."/>
        </authorList>
    </citation>
    <scope>NUCLEOTIDE SEQUENCE</scope>
    <source>
        <strain evidence="3">JMRC FSU:6197</strain>
    </source>
</reference>
<evidence type="ECO:0000259" key="2">
    <source>
        <dbReference type="PROSITE" id="PS51677"/>
    </source>
</evidence>
<protein>
    <recommendedName>
        <fullName evidence="2">NodB homology domain-containing protein</fullName>
    </recommendedName>
</protein>
<dbReference type="GO" id="GO:0009272">
    <property type="term" value="P:fungal-type cell wall biogenesis"/>
    <property type="evidence" value="ECO:0007669"/>
    <property type="project" value="UniProtKB-ARBA"/>
</dbReference>
<dbReference type="Pfam" id="PF01522">
    <property type="entry name" value="Polysacc_deac_1"/>
    <property type="match status" value="1"/>
</dbReference>
<dbReference type="AlphaFoldDB" id="A0A077WEW8"/>
<dbReference type="OrthoDB" id="407355at2759"/>
<sequence>MALAVTASPLHTPAGNNPLAVVDLMSPQEVAGSAAPPFPDTATPDVGKEHEEEDEDDDSEKEHQPSSTMTPKATWSSSMSEAPYPTDYPPSGSMTDPTPTEEPTSTETPSSTRDILPVSSPDYLPDFEAPDFSSRQDIPTGPLTRGELEYGIDEYPEPWKVPEEGHPEIEAAMNAIDWDHVPNIDRRSADKDSGDLKMDDYDVGDDNACWWSATGCVKPKANYLPEDVYMCSDAGDWGLTFDDGPLNPRPEVMDKNGGEDPYAEPYLYDLLAKTNQSATLFYVGSNVIQYPEAAKRAFDAGHTLCLHTWSHNAMTTLSNEQVVSELYWSLRAVKEATGVTSRCWRPPYGDVDDRVRSIAHQMGLRTVLWDRDSQDWKLESMSNKGSLSPEEVDNYFTTWINDASGKEEHGHISLQHELNEMTIGMAEKWLPKMQETFKVKPIHECTRMENPYWELDEKDNNQGGNEEEEVDEDVEEEEEDQEEDQEEDEDDLD</sequence>
<dbReference type="Gene3D" id="3.20.20.370">
    <property type="entry name" value="Glycoside hydrolase/deacetylase"/>
    <property type="match status" value="1"/>
</dbReference>
<dbReference type="PROSITE" id="PS51677">
    <property type="entry name" value="NODB"/>
    <property type="match status" value="1"/>
</dbReference>
<organism evidence="3">
    <name type="scientific">Lichtheimia ramosa</name>
    <dbReference type="NCBI Taxonomy" id="688394"/>
    <lineage>
        <taxon>Eukaryota</taxon>
        <taxon>Fungi</taxon>
        <taxon>Fungi incertae sedis</taxon>
        <taxon>Mucoromycota</taxon>
        <taxon>Mucoromycotina</taxon>
        <taxon>Mucoromycetes</taxon>
        <taxon>Mucorales</taxon>
        <taxon>Lichtheimiaceae</taxon>
        <taxon>Lichtheimia</taxon>
    </lineage>
</organism>
<dbReference type="InterPro" id="IPR002509">
    <property type="entry name" value="NODB_dom"/>
</dbReference>
<dbReference type="PANTHER" id="PTHR10587:SF98">
    <property type="entry name" value="CHITIN DEACETYLASE"/>
    <property type="match status" value="1"/>
</dbReference>
<feature type="compositionally biased region" description="Low complexity" evidence="1">
    <location>
        <begin position="97"/>
        <end position="112"/>
    </location>
</feature>
<evidence type="ECO:0000313" key="3">
    <source>
        <dbReference type="EMBL" id="CDS06176.1"/>
    </source>
</evidence>
<accession>A0A077WEW8</accession>
<evidence type="ECO:0000256" key="1">
    <source>
        <dbReference type="SAM" id="MobiDB-lite"/>
    </source>
</evidence>
<dbReference type="InterPro" id="IPR050248">
    <property type="entry name" value="Polysacc_deacetylase_ArnD"/>
</dbReference>
<dbReference type="SUPFAM" id="SSF88713">
    <property type="entry name" value="Glycoside hydrolase/deacetylase"/>
    <property type="match status" value="1"/>
</dbReference>
<dbReference type="GO" id="GO:0016020">
    <property type="term" value="C:membrane"/>
    <property type="evidence" value="ECO:0007669"/>
    <property type="project" value="TreeGrafter"/>
</dbReference>
<dbReference type="GO" id="GO:0004099">
    <property type="term" value="F:chitin deacetylase activity"/>
    <property type="evidence" value="ECO:0007669"/>
    <property type="project" value="UniProtKB-ARBA"/>
</dbReference>
<name>A0A077WEW8_9FUNG</name>
<feature type="region of interest" description="Disordered" evidence="1">
    <location>
        <begin position="450"/>
        <end position="493"/>
    </location>
</feature>
<dbReference type="EMBL" id="LK023319">
    <property type="protein sequence ID" value="CDS06176.1"/>
    <property type="molecule type" value="Genomic_DNA"/>
</dbReference>
<dbReference type="InterPro" id="IPR011330">
    <property type="entry name" value="Glyco_hydro/deAcase_b/a-brl"/>
</dbReference>
<feature type="region of interest" description="Disordered" evidence="1">
    <location>
        <begin position="1"/>
        <end position="144"/>
    </location>
</feature>
<dbReference type="PANTHER" id="PTHR10587">
    <property type="entry name" value="GLYCOSYL TRANSFERASE-RELATED"/>
    <property type="match status" value="1"/>
</dbReference>
<dbReference type="GO" id="GO:0005975">
    <property type="term" value="P:carbohydrate metabolic process"/>
    <property type="evidence" value="ECO:0007669"/>
    <property type="project" value="InterPro"/>
</dbReference>